<dbReference type="PANTHER" id="PTHR34273">
    <property type="entry name" value="METHYLTHIORIBOSE KINASE"/>
    <property type="match status" value="1"/>
</dbReference>
<dbReference type="NCBIfam" id="TIGR01767">
    <property type="entry name" value="MTRK"/>
    <property type="match status" value="1"/>
</dbReference>
<dbReference type="Proteomes" id="UP000287910">
    <property type="component" value="Unassembled WGS sequence"/>
</dbReference>
<evidence type="ECO:0000313" key="10">
    <source>
        <dbReference type="Proteomes" id="UP000287910"/>
    </source>
</evidence>
<evidence type="ECO:0000256" key="1">
    <source>
        <dbReference type="ARBA" id="ARBA00010165"/>
    </source>
</evidence>
<evidence type="ECO:0000313" key="9">
    <source>
        <dbReference type="EMBL" id="RUL55559.1"/>
    </source>
</evidence>
<keyword evidence="10" id="KW-1185">Reference proteome</keyword>
<keyword evidence="4 9" id="KW-0808">Transferase</keyword>
<dbReference type="EC" id="2.7.1.100" evidence="3"/>
<name>A0A3S0PRF0_9BACI</name>
<comment type="caution">
    <text evidence="9">The sequence shown here is derived from an EMBL/GenBank/DDBJ whole genome shotgun (WGS) entry which is preliminary data.</text>
</comment>
<dbReference type="InterPro" id="IPR009212">
    <property type="entry name" value="Methylthioribose_kinase"/>
</dbReference>
<dbReference type="InterPro" id="IPR002575">
    <property type="entry name" value="Aminoglycoside_PTrfase"/>
</dbReference>
<keyword evidence="5" id="KW-0547">Nucleotide-binding</keyword>
<keyword evidence="6 9" id="KW-0418">Kinase</keyword>
<accession>A0A3S0PRF0</accession>
<dbReference type="PANTHER" id="PTHR34273:SF2">
    <property type="entry name" value="METHYLTHIORIBOSE KINASE"/>
    <property type="match status" value="1"/>
</dbReference>
<dbReference type="GO" id="GO:0046522">
    <property type="term" value="F:S-methyl-5-thioribose kinase activity"/>
    <property type="evidence" value="ECO:0007669"/>
    <property type="project" value="UniProtKB-EC"/>
</dbReference>
<dbReference type="GO" id="GO:0009086">
    <property type="term" value="P:methionine biosynthetic process"/>
    <property type="evidence" value="ECO:0007669"/>
    <property type="project" value="InterPro"/>
</dbReference>
<comment type="similarity">
    <text evidence="1">Belongs to the methylthioribose kinase family.</text>
</comment>
<evidence type="ECO:0000256" key="2">
    <source>
        <dbReference type="ARBA" id="ARBA00011738"/>
    </source>
</evidence>
<feature type="domain" description="Aminoglycoside phosphotransferase" evidence="8">
    <location>
        <begin position="225"/>
        <end position="274"/>
    </location>
</feature>
<protein>
    <recommendedName>
        <fullName evidence="3">S-methyl-5-thioribose kinase</fullName>
        <ecNumber evidence="3">2.7.1.100</ecNumber>
    </recommendedName>
</protein>
<evidence type="ECO:0000256" key="3">
    <source>
        <dbReference type="ARBA" id="ARBA00012128"/>
    </source>
</evidence>
<dbReference type="InterPro" id="IPR011009">
    <property type="entry name" value="Kinase-like_dom_sf"/>
</dbReference>
<evidence type="ECO:0000256" key="4">
    <source>
        <dbReference type="ARBA" id="ARBA00022679"/>
    </source>
</evidence>
<gene>
    <name evidence="9" type="primary">mtnK</name>
    <name evidence="9" type="ORF">EK386_04335</name>
</gene>
<reference evidence="9 10" key="1">
    <citation type="submission" date="2018-12" db="EMBL/GenBank/DDBJ databases">
        <title>Lysinibacillus antri sp. nov., isolated from a cave soil.</title>
        <authorList>
            <person name="Narsing Rao M.P."/>
            <person name="Zhang H."/>
            <person name="Dong Z.-Y."/>
            <person name="Niu X.-K."/>
            <person name="Zhang K."/>
            <person name="Fang B.-Z."/>
            <person name="Kang Y.-Q."/>
            <person name="Xiao M."/>
            <person name="Li W.-J."/>
        </authorList>
    </citation>
    <scope>NUCLEOTIDE SEQUENCE [LARGE SCALE GENOMIC DNA]</scope>
    <source>
        <strain evidence="9 10">SYSU K30002</strain>
    </source>
</reference>
<evidence type="ECO:0000256" key="5">
    <source>
        <dbReference type="ARBA" id="ARBA00022741"/>
    </source>
</evidence>
<dbReference type="AlphaFoldDB" id="A0A3S0PRF0"/>
<dbReference type="SUPFAM" id="SSF56112">
    <property type="entry name" value="Protein kinase-like (PK-like)"/>
    <property type="match status" value="1"/>
</dbReference>
<proteinExistence type="inferred from homology"/>
<comment type="subunit">
    <text evidence="2">Homodimer.</text>
</comment>
<organism evidence="9 10">
    <name type="scientific">Lysinibacillus antri</name>
    <dbReference type="NCBI Taxonomy" id="2498145"/>
    <lineage>
        <taxon>Bacteria</taxon>
        <taxon>Bacillati</taxon>
        <taxon>Bacillota</taxon>
        <taxon>Bacilli</taxon>
        <taxon>Bacillales</taxon>
        <taxon>Bacillaceae</taxon>
        <taxon>Lysinibacillus</taxon>
    </lineage>
</organism>
<dbReference type="Pfam" id="PF01636">
    <property type="entry name" value="APH"/>
    <property type="match status" value="1"/>
</dbReference>
<dbReference type="EMBL" id="RYYR01000004">
    <property type="protein sequence ID" value="RUL55559.1"/>
    <property type="molecule type" value="Genomic_DNA"/>
</dbReference>
<dbReference type="PIRSF" id="PIRSF031134">
    <property type="entry name" value="MTRK"/>
    <property type="match status" value="1"/>
</dbReference>
<evidence type="ECO:0000256" key="7">
    <source>
        <dbReference type="ARBA" id="ARBA00022840"/>
    </source>
</evidence>
<keyword evidence="7" id="KW-0067">ATP-binding</keyword>
<dbReference type="GO" id="GO:0005524">
    <property type="term" value="F:ATP binding"/>
    <property type="evidence" value="ECO:0007669"/>
    <property type="project" value="UniProtKB-KW"/>
</dbReference>
<sequence length="408" mass="47209">MSMFTEYFLMGIEHVKKYVSTKLKGFEKIEDLSCVEIGDGNLNYVFRVVNNATNESVIVKQAGPQARISESIVLSTDRNRIETEVLMLEAEKTPDLVPIIYLYDTVMNCCVMEDLKDFKIMRKELINGKKFSFFSDKISTFMAENLIRTTDFMLDPKEKKKMQKQFINPELCEISEELVFTEPFIDFKSQNILTNGNETWIEKEFYQDEKLHIQVAKLKQQFLTHGQALLHGDLHTGSIFINDQNIKVIDPEFAFYGPIGYDAGNIIANLTFAWARHVVQKEDSFILWVEETLKHTIQNFREKSLKILAESKEPFAKYESVLCNYLDEIIRDSIAFSGLELSRRIIGLAKVADITTIEDNDQRILAERLCLTIAKNCIMDEDIMDIDSYLFLIQRLKKELLVNGISYN</sequence>
<evidence type="ECO:0000259" key="8">
    <source>
        <dbReference type="Pfam" id="PF01636"/>
    </source>
</evidence>
<dbReference type="Gene3D" id="3.90.1200.10">
    <property type="match status" value="1"/>
</dbReference>
<dbReference type="Gene3D" id="3.30.200.20">
    <property type="entry name" value="Phosphorylase Kinase, domain 1"/>
    <property type="match status" value="1"/>
</dbReference>
<evidence type="ECO:0000256" key="6">
    <source>
        <dbReference type="ARBA" id="ARBA00022777"/>
    </source>
</evidence>